<reference evidence="2 3" key="1">
    <citation type="submission" date="2017-03" db="EMBL/GenBank/DDBJ databases">
        <authorList>
            <person name="Safronova V.I."/>
            <person name="Sazanova A.L."/>
            <person name="Chirak E.R."/>
        </authorList>
    </citation>
    <scope>NUCLEOTIDE SEQUENCE [LARGE SCALE GENOMIC DNA]</scope>
    <source>
        <strain evidence="2 3">Opo-243</strain>
    </source>
</reference>
<gene>
    <name evidence="2" type="ORF">B5V03_00035</name>
</gene>
<sequence>MAITAAEMRFRNRYAQRRRPLSGEPRTTPRPDVDDEPSLASCDQSMGGGDPTPAILWNVASATMTLLEQVGWQDWQHTAMA</sequence>
<dbReference type="AlphaFoldDB" id="A0A4Q1VNU0"/>
<organism evidence="2 3">
    <name type="scientific">Bradyrhizobium betae</name>
    <dbReference type="NCBI Taxonomy" id="244734"/>
    <lineage>
        <taxon>Bacteria</taxon>
        <taxon>Pseudomonadati</taxon>
        <taxon>Pseudomonadota</taxon>
        <taxon>Alphaproteobacteria</taxon>
        <taxon>Hyphomicrobiales</taxon>
        <taxon>Nitrobacteraceae</taxon>
        <taxon>Bradyrhizobium</taxon>
    </lineage>
</organism>
<feature type="compositionally biased region" description="Basic residues" evidence="1">
    <location>
        <begin position="11"/>
        <end position="20"/>
    </location>
</feature>
<accession>A0A4Q1VNU0</accession>
<name>A0A4Q1VNU0_9BRAD</name>
<proteinExistence type="predicted"/>
<feature type="region of interest" description="Disordered" evidence="1">
    <location>
        <begin position="1"/>
        <end position="53"/>
    </location>
</feature>
<dbReference type="Proteomes" id="UP000290819">
    <property type="component" value="Unassembled WGS sequence"/>
</dbReference>
<dbReference type="EMBL" id="MZXW01000002">
    <property type="protein sequence ID" value="RXT54396.1"/>
    <property type="molecule type" value="Genomic_DNA"/>
</dbReference>
<evidence type="ECO:0000313" key="2">
    <source>
        <dbReference type="EMBL" id="RXT54396.1"/>
    </source>
</evidence>
<protein>
    <submittedName>
        <fullName evidence="2">Uncharacterized protein</fullName>
    </submittedName>
</protein>
<keyword evidence="3" id="KW-1185">Reference proteome</keyword>
<evidence type="ECO:0000256" key="1">
    <source>
        <dbReference type="SAM" id="MobiDB-lite"/>
    </source>
</evidence>
<evidence type="ECO:0000313" key="3">
    <source>
        <dbReference type="Proteomes" id="UP000290819"/>
    </source>
</evidence>
<comment type="caution">
    <text evidence="2">The sequence shown here is derived from an EMBL/GenBank/DDBJ whole genome shotgun (WGS) entry which is preliminary data.</text>
</comment>